<protein>
    <submittedName>
        <fullName evidence="1">Uncharacterized protein</fullName>
    </submittedName>
</protein>
<dbReference type="RefSeq" id="WP_111167512.1">
    <property type="nucleotide sequence ID" value="NZ_POUA01000086.1"/>
</dbReference>
<name>A0A2W2GCQ6_9ACTN</name>
<keyword evidence="2" id="KW-1185">Reference proteome</keyword>
<comment type="caution">
    <text evidence="1">The sequence shown here is derived from an EMBL/GenBank/DDBJ whole genome shotgun (WGS) entry which is preliminary data.</text>
</comment>
<dbReference type="Proteomes" id="UP000248544">
    <property type="component" value="Unassembled WGS sequence"/>
</dbReference>
<dbReference type="AlphaFoldDB" id="A0A2W2GCQ6"/>
<organism evidence="1 2">
    <name type="scientific">Spongiactinospora gelatinilytica</name>
    <dbReference type="NCBI Taxonomy" id="2666298"/>
    <lineage>
        <taxon>Bacteria</taxon>
        <taxon>Bacillati</taxon>
        <taxon>Actinomycetota</taxon>
        <taxon>Actinomycetes</taxon>
        <taxon>Streptosporangiales</taxon>
        <taxon>Streptosporangiaceae</taxon>
        <taxon>Spongiactinospora</taxon>
    </lineage>
</organism>
<proteinExistence type="predicted"/>
<evidence type="ECO:0000313" key="2">
    <source>
        <dbReference type="Proteomes" id="UP000248544"/>
    </source>
</evidence>
<accession>A0A2W2GCQ6</accession>
<sequence length="68" mass="7205">MSDGMRRRAALHRAMAAQHSLIAATIGAATAFQDLISAARDGDARDIAAHPDLAYLDVQMDGFYGEAS</sequence>
<dbReference type="EMBL" id="POUA01000086">
    <property type="protein sequence ID" value="PZG47476.1"/>
    <property type="molecule type" value="Genomic_DNA"/>
</dbReference>
<gene>
    <name evidence="1" type="ORF">C1I98_13480</name>
</gene>
<reference evidence="1 2" key="1">
    <citation type="submission" date="2018-01" db="EMBL/GenBank/DDBJ databases">
        <title>Draft genome sequence of Sphaerisporangium sp. 7K107.</title>
        <authorList>
            <person name="Sahin N."/>
            <person name="Saygin H."/>
            <person name="Ay H."/>
        </authorList>
    </citation>
    <scope>NUCLEOTIDE SEQUENCE [LARGE SCALE GENOMIC DNA]</scope>
    <source>
        <strain evidence="1 2">7K107</strain>
    </source>
</reference>
<evidence type="ECO:0000313" key="1">
    <source>
        <dbReference type="EMBL" id="PZG47476.1"/>
    </source>
</evidence>